<dbReference type="InterPro" id="IPR014016">
    <property type="entry name" value="UvrD-like_ATP-bd"/>
</dbReference>
<dbReference type="InterPro" id="IPR027417">
    <property type="entry name" value="P-loop_NTPase"/>
</dbReference>
<keyword evidence="2 15" id="KW-0547">Nucleotide-binding</keyword>
<comment type="catalytic activity">
    <reaction evidence="14">
        <text>ATP + H2O = ADP + phosphate + H(+)</text>
        <dbReference type="Rhea" id="RHEA:13065"/>
        <dbReference type="ChEBI" id="CHEBI:15377"/>
        <dbReference type="ChEBI" id="CHEBI:15378"/>
        <dbReference type="ChEBI" id="CHEBI:30616"/>
        <dbReference type="ChEBI" id="CHEBI:43474"/>
        <dbReference type="ChEBI" id="CHEBI:456216"/>
        <dbReference type="EC" id="5.6.2.4"/>
    </reaction>
</comment>
<dbReference type="Pfam" id="PF00580">
    <property type="entry name" value="UvrD-helicase"/>
    <property type="match status" value="1"/>
</dbReference>
<feature type="domain" description="UvrD-like helicase ATP-binding" evidence="18">
    <location>
        <begin position="1"/>
        <end position="474"/>
    </location>
</feature>
<dbReference type="AlphaFoldDB" id="A0A1F6UXZ4"/>
<dbReference type="PROSITE" id="PS51217">
    <property type="entry name" value="UVRD_HELICASE_CTER"/>
    <property type="match status" value="1"/>
</dbReference>
<keyword evidence="10" id="KW-0413">Isomerase</keyword>
<dbReference type="Gene3D" id="1.10.486.10">
    <property type="entry name" value="PCRA, domain 4"/>
    <property type="match status" value="1"/>
</dbReference>
<evidence type="ECO:0000313" key="20">
    <source>
        <dbReference type="EMBL" id="OGI62218.1"/>
    </source>
</evidence>
<evidence type="ECO:0000259" key="18">
    <source>
        <dbReference type="PROSITE" id="PS51198"/>
    </source>
</evidence>
<evidence type="ECO:0000256" key="4">
    <source>
        <dbReference type="ARBA" id="ARBA00022801"/>
    </source>
</evidence>
<accession>A0A1F6UXZ4</accession>
<feature type="compositionally biased region" description="Basic and acidic residues" evidence="16">
    <location>
        <begin position="544"/>
        <end position="554"/>
    </location>
</feature>
<dbReference type="GO" id="GO:0000725">
    <property type="term" value="P:recombinational repair"/>
    <property type="evidence" value="ECO:0007669"/>
    <property type="project" value="TreeGrafter"/>
</dbReference>
<comment type="caution">
    <text evidence="20">The sequence shown here is derived from an EMBL/GenBank/DDBJ whole genome shotgun (WGS) entry which is preliminary data.</text>
</comment>
<dbReference type="PANTHER" id="PTHR11070:SF2">
    <property type="entry name" value="ATP-DEPENDENT DNA HELICASE SRS2"/>
    <property type="match status" value="1"/>
</dbReference>
<evidence type="ECO:0000256" key="6">
    <source>
        <dbReference type="ARBA" id="ARBA00022839"/>
    </source>
</evidence>
<dbReference type="InterPro" id="IPR011335">
    <property type="entry name" value="Restrct_endonuc-II-like"/>
</dbReference>
<evidence type="ECO:0000256" key="7">
    <source>
        <dbReference type="ARBA" id="ARBA00022840"/>
    </source>
</evidence>
<dbReference type="GO" id="GO:0005829">
    <property type="term" value="C:cytosol"/>
    <property type="evidence" value="ECO:0007669"/>
    <property type="project" value="TreeGrafter"/>
</dbReference>
<dbReference type="PROSITE" id="PS50954">
    <property type="entry name" value="LEM"/>
    <property type="match status" value="1"/>
</dbReference>
<evidence type="ECO:0000256" key="10">
    <source>
        <dbReference type="ARBA" id="ARBA00023235"/>
    </source>
</evidence>
<gene>
    <name evidence="20" type="ORF">A2W18_10930</name>
</gene>
<dbReference type="InterPro" id="IPR014017">
    <property type="entry name" value="DNA_helicase_UvrD-like_C"/>
</dbReference>
<dbReference type="GO" id="GO:0003677">
    <property type="term" value="F:DNA binding"/>
    <property type="evidence" value="ECO:0007669"/>
    <property type="project" value="UniProtKB-KW"/>
</dbReference>
<dbReference type="Proteomes" id="UP000179076">
    <property type="component" value="Unassembled WGS sequence"/>
</dbReference>
<dbReference type="GO" id="GO:0005524">
    <property type="term" value="F:ATP binding"/>
    <property type="evidence" value="ECO:0007669"/>
    <property type="project" value="UniProtKB-UniRule"/>
</dbReference>
<dbReference type="PROSITE" id="PS51198">
    <property type="entry name" value="UVRD_HELICASE_ATP_BIND"/>
    <property type="match status" value="1"/>
</dbReference>
<dbReference type="InterPro" id="IPR000212">
    <property type="entry name" value="DNA_helicase_UvrD/REP"/>
</dbReference>
<keyword evidence="5 15" id="KW-0347">Helicase</keyword>
<name>A0A1F6UXZ4_9PROT</name>
<dbReference type="PANTHER" id="PTHR11070">
    <property type="entry name" value="UVRD / RECB / PCRA DNA HELICASE FAMILY MEMBER"/>
    <property type="match status" value="1"/>
</dbReference>
<evidence type="ECO:0000259" key="17">
    <source>
        <dbReference type="PROSITE" id="PS50954"/>
    </source>
</evidence>
<dbReference type="GO" id="GO:0033202">
    <property type="term" value="C:DNA helicase complex"/>
    <property type="evidence" value="ECO:0007669"/>
    <property type="project" value="TreeGrafter"/>
</dbReference>
<organism evidence="20 21">
    <name type="scientific">Candidatus Muproteobacteria bacterium RBG_16_60_9</name>
    <dbReference type="NCBI Taxonomy" id="1817755"/>
    <lineage>
        <taxon>Bacteria</taxon>
        <taxon>Pseudomonadati</taxon>
        <taxon>Pseudomonadota</taxon>
        <taxon>Candidatus Muproteobacteria</taxon>
    </lineage>
</organism>
<evidence type="ECO:0000256" key="16">
    <source>
        <dbReference type="SAM" id="MobiDB-lite"/>
    </source>
</evidence>
<evidence type="ECO:0000256" key="12">
    <source>
        <dbReference type="ARBA" id="ARBA00034808"/>
    </source>
</evidence>
<dbReference type="InterPro" id="IPR011604">
    <property type="entry name" value="PDDEXK-like_dom_sf"/>
</dbReference>
<sequence length="1162" mass="130792">MQTNALPAIDPHRNAVVHAAAGTGKTWLLVSRIIRLLLEGIKPSSILAITFTRKAAAEMRLRVGQRLLEMCQASDAELRAALEAIGVEPNTETSSRARRLYEQLLVTSHELRATTFHAFCQELLSRFTFEAGVPPSFEVIEQTAEVEAAAWRAIDHDLVDHNDALTTAMDRLLQDLGGLDNARKGLREFLTHRSDWWAYTEDETDPVAYAARRLQDALQIDPNVDVLNLFAHDADVRALAQSLIMGIARDTPPSLAPLRAGLEHALATSNGADFYRLMREALHTQKGEPRAFRIPKDLAKLLGSATVETLTRQRETLLDCLEQTADHHKRHATWQRTRDWCIVGTRLLHHFQEEKRAEGALDFADLEWFAYRMLNQSQHAEWVQYKLDQRIDHLLVDEFQDTNPTQWRLLLPLLQEMAAGSSERERSVFLVGDEKQSIYRFRRADPALFTRARDWLAQHTGAEVFDQHISWRSSPAVVNFVNLLFDKPAADTPAGDGDHTLKDFRTHATYRQELWGHAELLPLVMRDPKESVSADFRNPLEQPRVTEEDKRREREGDMIAEKIQALIGQPITRSRELRPLGYGDIMILLRYRTHAISFEAALRRAGIPYVGAGRGMFLECLEVRDILALLRLLISPWDNVALATVLRSPIFAAGNDDLLALADLDPDATWYERLTEHYRDGDSVAPLPRAARLLAAWRELADRVPVHDLLDRIYFEANLPERYASAAPSHLCQRVAANLTRLLDLALEADGGRFPSLARFLSRLEVLTGEDSESLGAGTEEAGDQVRIMTIHAAKGLESPAVFLADAARDTNSNERGADALIEWPIDQTRPSNFFLLSRKGDADSYTTEVVKRRAATAFQEESNLLYVALTRAQQLLFVSGCESGRGKRDTPGRAGDTSRGWYGNIERRFEAARARNDAAKFEAQWDVITDPKSAEQINIFGVITHGLPPALPLAPSPARVAVYINPALTQPFEVPRARRGSEATEEADESVLPPGVDLAVLSAAKQRGIIIHRMLERLTADSAARERAKHQVWREFVASMDNDRLAEYWNEACAVVDAPALHRFFDPTQYNEARNEVAVLYRAGDRDVTGVIDRLVIHDEGLVLIDYKTHRIEAQQISALVEQYAPQLRLYAEGLRRLWPEKQIQAEMVFTAIRSRAPVSL</sequence>
<dbReference type="EMBL" id="MFSP01000181">
    <property type="protein sequence ID" value="OGI62218.1"/>
    <property type="molecule type" value="Genomic_DNA"/>
</dbReference>
<reference evidence="20 21" key="1">
    <citation type="journal article" date="2016" name="Nat. Commun.">
        <title>Thousands of microbial genomes shed light on interconnected biogeochemical processes in an aquifer system.</title>
        <authorList>
            <person name="Anantharaman K."/>
            <person name="Brown C.T."/>
            <person name="Hug L.A."/>
            <person name="Sharon I."/>
            <person name="Castelle C.J."/>
            <person name="Probst A.J."/>
            <person name="Thomas B.C."/>
            <person name="Singh A."/>
            <person name="Wilkins M.J."/>
            <person name="Karaoz U."/>
            <person name="Brodie E.L."/>
            <person name="Williams K.H."/>
            <person name="Hubbard S.S."/>
            <person name="Banfield J.F."/>
        </authorList>
    </citation>
    <scope>NUCLEOTIDE SEQUENCE [LARGE SCALE GENOMIC DNA]</scope>
</reference>
<feature type="domain" description="UvrD-like helicase C-terminal" evidence="19">
    <location>
        <begin position="512"/>
        <end position="796"/>
    </location>
</feature>
<comment type="catalytic activity">
    <reaction evidence="11">
        <text>Couples ATP hydrolysis with the unwinding of duplex DNA by translocating in the 3'-5' direction.</text>
        <dbReference type="EC" id="5.6.2.4"/>
    </reaction>
</comment>
<keyword evidence="1" id="KW-0540">Nuclease</keyword>
<dbReference type="Pfam" id="PF12705">
    <property type="entry name" value="PDDEXK_1"/>
    <property type="match status" value="1"/>
</dbReference>
<keyword evidence="6" id="KW-0269">Exonuclease</keyword>
<evidence type="ECO:0000256" key="15">
    <source>
        <dbReference type="PROSITE-ProRule" id="PRU00560"/>
    </source>
</evidence>
<dbReference type="SUPFAM" id="SSF52980">
    <property type="entry name" value="Restriction endonuclease-like"/>
    <property type="match status" value="1"/>
</dbReference>
<dbReference type="SUPFAM" id="SSF52540">
    <property type="entry name" value="P-loop containing nucleoside triphosphate hydrolases"/>
    <property type="match status" value="1"/>
</dbReference>
<dbReference type="InterPro" id="IPR038726">
    <property type="entry name" value="PDDEXK_AddAB-type"/>
</dbReference>
<dbReference type="EC" id="5.6.2.4" evidence="12"/>
<keyword evidence="4 15" id="KW-0378">Hydrolase</keyword>
<dbReference type="Gene3D" id="3.90.320.10">
    <property type="match status" value="1"/>
</dbReference>
<feature type="region of interest" description="Disordered" evidence="16">
    <location>
        <begin position="535"/>
        <end position="554"/>
    </location>
</feature>
<evidence type="ECO:0000259" key="19">
    <source>
        <dbReference type="PROSITE" id="PS51217"/>
    </source>
</evidence>
<dbReference type="GO" id="GO:0004527">
    <property type="term" value="F:exonuclease activity"/>
    <property type="evidence" value="ECO:0007669"/>
    <property type="project" value="UniProtKB-KW"/>
</dbReference>
<feature type="domain" description="LEM" evidence="17">
    <location>
        <begin position="67"/>
        <end position="112"/>
    </location>
</feature>
<evidence type="ECO:0000256" key="11">
    <source>
        <dbReference type="ARBA" id="ARBA00034617"/>
    </source>
</evidence>
<dbReference type="Pfam" id="PF13361">
    <property type="entry name" value="UvrD_C"/>
    <property type="match status" value="2"/>
</dbReference>
<dbReference type="InterPro" id="IPR003887">
    <property type="entry name" value="LEM_dom"/>
</dbReference>
<evidence type="ECO:0000256" key="9">
    <source>
        <dbReference type="ARBA" id="ARBA00023204"/>
    </source>
</evidence>
<evidence type="ECO:0000313" key="21">
    <source>
        <dbReference type="Proteomes" id="UP000179076"/>
    </source>
</evidence>
<dbReference type="GO" id="GO:0043138">
    <property type="term" value="F:3'-5' DNA helicase activity"/>
    <property type="evidence" value="ECO:0007669"/>
    <property type="project" value="UniProtKB-EC"/>
</dbReference>
<proteinExistence type="predicted"/>
<protein>
    <recommendedName>
        <fullName evidence="12">DNA 3'-5' helicase</fullName>
        <ecNumber evidence="12">5.6.2.4</ecNumber>
    </recommendedName>
    <alternativeName>
        <fullName evidence="13">DNA 3'-5' helicase II</fullName>
    </alternativeName>
</protein>
<evidence type="ECO:0000256" key="5">
    <source>
        <dbReference type="ARBA" id="ARBA00022806"/>
    </source>
</evidence>
<evidence type="ECO:0000256" key="14">
    <source>
        <dbReference type="ARBA" id="ARBA00048988"/>
    </source>
</evidence>
<evidence type="ECO:0000256" key="8">
    <source>
        <dbReference type="ARBA" id="ARBA00023125"/>
    </source>
</evidence>
<evidence type="ECO:0000256" key="2">
    <source>
        <dbReference type="ARBA" id="ARBA00022741"/>
    </source>
</evidence>
<evidence type="ECO:0000256" key="13">
    <source>
        <dbReference type="ARBA" id="ARBA00034923"/>
    </source>
</evidence>
<keyword evidence="8" id="KW-0238">DNA-binding</keyword>
<keyword evidence="7 15" id="KW-0067">ATP-binding</keyword>
<keyword evidence="9" id="KW-0234">DNA repair</keyword>
<evidence type="ECO:0000256" key="1">
    <source>
        <dbReference type="ARBA" id="ARBA00022722"/>
    </source>
</evidence>
<dbReference type="Gene3D" id="3.40.50.300">
    <property type="entry name" value="P-loop containing nucleotide triphosphate hydrolases"/>
    <property type="match status" value="4"/>
</dbReference>
<keyword evidence="3" id="KW-0227">DNA damage</keyword>
<evidence type="ECO:0000256" key="3">
    <source>
        <dbReference type="ARBA" id="ARBA00022763"/>
    </source>
</evidence>
<feature type="binding site" evidence="15">
    <location>
        <begin position="19"/>
        <end position="26"/>
    </location>
    <ligand>
        <name>ATP</name>
        <dbReference type="ChEBI" id="CHEBI:30616"/>
    </ligand>
</feature>